<proteinExistence type="predicted"/>
<dbReference type="EMBL" id="CM042883">
    <property type="protein sequence ID" value="KAI4377971.1"/>
    <property type="molecule type" value="Genomic_DNA"/>
</dbReference>
<name>A0ACB9RFN6_9MYRT</name>
<accession>A0ACB9RFN6</accession>
<dbReference type="Proteomes" id="UP001057402">
    <property type="component" value="Chromosome 4"/>
</dbReference>
<evidence type="ECO:0000313" key="2">
    <source>
        <dbReference type="Proteomes" id="UP001057402"/>
    </source>
</evidence>
<keyword evidence="2" id="KW-1185">Reference proteome</keyword>
<protein>
    <submittedName>
        <fullName evidence="1">Uncharacterized protein</fullName>
    </submittedName>
</protein>
<sequence length="321" mass="36290">MPSSKKVHPLAHPKMLKDFLREELGPCSPQKSSSVLPFLETMLAKAFKAVSRSRQASSFRRSSCGVCQGEARVKTAVLKVMDIVWRASLRDMAEDMPCQQSGLSRNTSCSNTSSGNYSSSSWHESGFDEEFPLTWLELADQKHMGDPIGLITRAFDLEETWRSFSVMEKKDDKGQQDGPVSVMGFWFGDEEELYIKDWSRGIEERLSVVREDRGRHLLSLIEPVHNPPIISKPHVKKFLLDEYPSDGLEQKTMDAATSWIKGEPYSRNEWAIDGRKDVYVEEMDKVGGWTGFVAAEKEEMMVEAEGEVLDGLIREIVVEMG</sequence>
<evidence type="ECO:0000313" key="1">
    <source>
        <dbReference type="EMBL" id="KAI4377971.1"/>
    </source>
</evidence>
<reference evidence="2" key="1">
    <citation type="journal article" date="2023" name="Front. Plant Sci.">
        <title>Chromosomal-level genome assembly of Melastoma candidum provides insights into trichome evolution.</title>
        <authorList>
            <person name="Zhong Y."/>
            <person name="Wu W."/>
            <person name="Sun C."/>
            <person name="Zou P."/>
            <person name="Liu Y."/>
            <person name="Dai S."/>
            <person name="Zhou R."/>
        </authorList>
    </citation>
    <scope>NUCLEOTIDE SEQUENCE [LARGE SCALE GENOMIC DNA]</scope>
</reference>
<comment type="caution">
    <text evidence="1">The sequence shown here is derived from an EMBL/GenBank/DDBJ whole genome shotgun (WGS) entry which is preliminary data.</text>
</comment>
<gene>
    <name evidence="1" type="ORF">MLD38_015520</name>
</gene>
<organism evidence="1 2">
    <name type="scientific">Melastoma candidum</name>
    <dbReference type="NCBI Taxonomy" id="119954"/>
    <lineage>
        <taxon>Eukaryota</taxon>
        <taxon>Viridiplantae</taxon>
        <taxon>Streptophyta</taxon>
        <taxon>Embryophyta</taxon>
        <taxon>Tracheophyta</taxon>
        <taxon>Spermatophyta</taxon>
        <taxon>Magnoliopsida</taxon>
        <taxon>eudicotyledons</taxon>
        <taxon>Gunneridae</taxon>
        <taxon>Pentapetalae</taxon>
        <taxon>rosids</taxon>
        <taxon>malvids</taxon>
        <taxon>Myrtales</taxon>
        <taxon>Melastomataceae</taxon>
        <taxon>Melastomatoideae</taxon>
        <taxon>Melastomateae</taxon>
        <taxon>Melastoma</taxon>
    </lineage>
</organism>